<keyword evidence="10 13" id="KW-0408">Iron</keyword>
<dbReference type="InterPro" id="IPR050364">
    <property type="entry name" value="Cytochrome_P450_fung"/>
</dbReference>
<dbReference type="SUPFAM" id="SSF48264">
    <property type="entry name" value="Cytochrome P450"/>
    <property type="match status" value="1"/>
</dbReference>
<keyword evidence="6 14" id="KW-0812">Transmembrane</keyword>
<reference evidence="16" key="1">
    <citation type="submission" date="2024-04" db="EMBL/GenBank/DDBJ databases">
        <authorList>
            <person name="Shaw F."/>
            <person name="Minotto A."/>
        </authorList>
    </citation>
    <scope>NUCLEOTIDE SEQUENCE [LARGE SCALE GENOMIC DNA]</scope>
</reference>
<evidence type="ECO:0000256" key="3">
    <source>
        <dbReference type="ARBA" id="ARBA00005179"/>
    </source>
</evidence>
<evidence type="ECO:0000256" key="5">
    <source>
        <dbReference type="ARBA" id="ARBA00022617"/>
    </source>
</evidence>
<dbReference type="Gene3D" id="1.10.630.10">
    <property type="entry name" value="Cytochrome P450"/>
    <property type="match status" value="1"/>
</dbReference>
<evidence type="ECO:0000256" key="10">
    <source>
        <dbReference type="ARBA" id="ARBA00023004"/>
    </source>
</evidence>
<evidence type="ECO:0000256" key="9">
    <source>
        <dbReference type="ARBA" id="ARBA00023002"/>
    </source>
</evidence>
<evidence type="ECO:0000256" key="7">
    <source>
        <dbReference type="ARBA" id="ARBA00022723"/>
    </source>
</evidence>
<evidence type="ECO:0000256" key="4">
    <source>
        <dbReference type="ARBA" id="ARBA00010617"/>
    </source>
</evidence>
<name>A0ABP1D882_9APHY</name>
<dbReference type="Pfam" id="PF00067">
    <property type="entry name" value="p450"/>
    <property type="match status" value="1"/>
</dbReference>
<dbReference type="PROSITE" id="PS00086">
    <property type="entry name" value="CYTOCHROME_P450"/>
    <property type="match status" value="1"/>
</dbReference>
<evidence type="ECO:0000256" key="12">
    <source>
        <dbReference type="ARBA" id="ARBA00023136"/>
    </source>
</evidence>
<dbReference type="InterPro" id="IPR036396">
    <property type="entry name" value="Cyt_P450_sf"/>
</dbReference>
<organism evidence="15 16">
    <name type="scientific">Somion occarium</name>
    <dbReference type="NCBI Taxonomy" id="3059160"/>
    <lineage>
        <taxon>Eukaryota</taxon>
        <taxon>Fungi</taxon>
        <taxon>Dikarya</taxon>
        <taxon>Basidiomycota</taxon>
        <taxon>Agaricomycotina</taxon>
        <taxon>Agaricomycetes</taxon>
        <taxon>Polyporales</taxon>
        <taxon>Cerrenaceae</taxon>
        <taxon>Somion</taxon>
    </lineage>
</organism>
<keyword evidence="16" id="KW-1185">Reference proteome</keyword>
<evidence type="ECO:0000256" key="6">
    <source>
        <dbReference type="ARBA" id="ARBA00022692"/>
    </source>
</evidence>
<keyword evidence="11 13" id="KW-0503">Monooxygenase</keyword>
<dbReference type="EMBL" id="OZ037946">
    <property type="protein sequence ID" value="CAL1703243.1"/>
    <property type="molecule type" value="Genomic_DNA"/>
</dbReference>
<comment type="pathway">
    <text evidence="3">Secondary metabolite biosynthesis.</text>
</comment>
<comment type="similarity">
    <text evidence="4 13">Belongs to the cytochrome P450 family.</text>
</comment>
<dbReference type="PRINTS" id="PR00385">
    <property type="entry name" value="P450"/>
</dbReference>
<keyword evidence="8 14" id="KW-1133">Transmembrane helix</keyword>
<protein>
    <recommendedName>
        <fullName evidence="17">Cytochrome P450</fullName>
    </recommendedName>
</protein>
<comment type="cofactor">
    <cofactor evidence="1">
        <name>heme</name>
        <dbReference type="ChEBI" id="CHEBI:30413"/>
    </cofactor>
</comment>
<proteinExistence type="inferred from homology"/>
<evidence type="ECO:0000313" key="16">
    <source>
        <dbReference type="Proteomes" id="UP001497453"/>
    </source>
</evidence>
<dbReference type="PRINTS" id="PR00463">
    <property type="entry name" value="EP450I"/>
</dbReference>
<dbReference type="InterPro" id="IPR002401">
    <property type="entry name" value="Cyt_P450_E_grp-I"/>
</dbReference>
<dbReference type="InterPro" id="IPR001128">
    <property type="entry name" value="Cyt_P450"/>
</dbReference>
<gene>
    <name evidence="15" type="ORF">GFSPODELE1_LOCUS4476</name>
</gene>
<evidence type="ECO:0000256" key="13">
    <source>
        <dbReference type="RuleBase" id="RU000461"/>
    </source>
</evidence>
<feature type="transmembrane region" description="Helical" evidence="14">
    <location>
        <begin position="6"/>
        <end position="22"/>
    </location>
</feature>
<dbReference type="PANTHER" id="PTHR46300:SF7">
    <property type="entry name" value="P450, PUTATIVE (EUROFUNG)-RELATED"/>
    <property type="match status" value="1"/>
</dbReference>
<keyword evidence="9 13" id="KW-0560">Oxidoreductase</keyword>
<accession>A0ABP1D882</accession>
<evidence type="ECO:0008006" key="17">
    <source>
        <dbReference type="Google" id="ProtNLM"/>
    </source>
</evidence>
<dbReference type="CDD" id="cd11065">
    <property type="entry name" value="CYP64-like"/>
    <property type="match status" value="1"/>
</dbReference>
<evidence type="ECO:0000256" key="11">
    <source>
        <dbReference type="ARBA" id="ARBA00023033"/>
    </source>
</evidence>
<sequence length="512" mass="57852">MGTLSYITLFGLTALFTAFYLRRKANNPKKLPLPPGPPPLPLIGNLFDMPVAGTAPWLTFSAMAKTYGDIVHLKVLDKHTIIVSSLETASDLFDQRYAIYSDRFPSVMVSELIDMHWSVGRMNYGDKWRRLRKVFHHYYSASAIRQYDGIQFENVRAFLKRLRDSPEKFLIHSRFVFAALIMNVTYGVHIEDEHNKHLVEAEAWQHGFNQAIQPGHFWVDYLPILKYVPAWFPGASFKRKALRWRQHMYNARDGPFNEAKAALAAGMPVPSIVTDALENMRGSLDEAEQELRTRHSLGTAFGAGVDTSAPTLQIFFYLMLTNPDVQKKAQAELERVIGSDRLPSLDDRPNLPYVEAVLKELLRWHPVIPLALPHATATSDEYRGYHIPKDAIVLGNAWHILHDPVRYPCPDEFRPERFLTPDGALNSDVTDPSVVCFGFGRRICPGRYLSLNSLFTAIACVLHTFSITPSTGERGQPIKVELRMQPGMICHPESFSCSIQVRSSSAESLITG</sequence>
<evidence type="ECO:0000256" key="8">
    <source>
        <dbReference type="ARBA" id="ARBA00022989"/>
    </source>
</evidence>
<evidence type="ECO:0000256" key="2">
    <source>
        <dbReference type="ARBA" id="ARBA00004167"/>
    </source>
</evidence>
<comment type="subcellular location">
    <subcellularLocation>
        <location evidence="2">Membrane</location>
        <topology evidence="2">Single-pass membrane protein</topology>
    </subcellularLocation>
</comment>
<keyword evidence="5 13" id="KW-0349">Heme</keyword>
<evidence type="ECO:0000256" key="1">
    <source>
        <dbReference type="ARBA" id="ARBA00001971"/>
    </source>
</evidence>
<keyword evidence="7 13" id="KW-0479">Metal-binding</keyword>
<evidence type="ECO:0000313" key="15">
    <source>
        <dbReference type="EMBL" id="CAL1703243.1"/>
    </source>
</evidence>
<dbReference type="PANTHER" id="PTHR46300">
    <property type="entry name" value="P450, PUTATIVE (EUROFUNG)-RELATED-RELATED"/>
    <property type="match status" value="1"/>
</dbReference>
<dbReference type="Proteomes" id="UP001497453">
    <property type="component" value="Chromosome 3"/>
</dbReference>
<dbReference type="InterPro" id="IPR017972">
    <property type="entry name" value="Cyt_P450_CS"/>
</dbReference>
<evidence type="ECO:0000256" key="14">
    <source>
        <dbReference type="SAM" id="Phobius"/>
    </source>
</evidence>
<keyword evidence="12 14" id="KW-0472">Membrane</keyword>